<dbReference type="RefSeq" id="WP_153760375.1">
    <property type="nucleotide sequence ID" value="NZ_CP045851.1"/>
</dbReference>
<dbReference type="KEGG" id="atq:GH723_14825"/>
<accession>A0A5Q2RQU8</accession>
<feature type="transmembrane region" description="Helical" evidence="6">
    <location>
        <begin position="345"/>
        <end position="363"/>
    </location>
</feature>
<feature type="domain" description="NADH:quinone oxidoreductase/Mrp antiporter transmembrane" evidence="7">
    <location>
        <begin position="116"/>
        <end position="394"/>
    </location>
</feature>
<dbReference type="GO" id="GO:0042773">
    <property type="term" value="P:ATP synthesis coupled electron transport"/>
    <property type="evidence" value="ECO:0007669"/>
    <property type="project" value="InterPro"/>
</dbReference>
<dbReference type="InterPro" id="IPR001750">
    <property type="entry name" value="ND/Mrp_TM"/>
</dbReference>
<evidence type="ECO:0000256" key="2">
    <source>
        <dbReference type="ARBA" id="ARBA00022692"/>
    </source>
</evidence>
<protein>
    <submittedName>
        <fullName evidence="8">NADH-quinone oxidoreductase subunit L</fullName>
    </submittedName>
</protein>
<dbReference type="GO" id="GO:0015990">
    <property type="term" value="P:electron transport coupled proton transport"/>
    <property type="evidence" value="ECO:0007669"/>
    <property type="project" value="TreeGrafter"/>
</dbReference>
<dbReference type="Pfam" id="PF00361">
    <property type="entry name" value="Proton_antipo_M"/>
    <property type="match status" value="1"/>
</dbReference>
<feature type="transmembrane region" description="Helical" evidence="6">
    <location>
        <begin position="290"/>
        <end position="309"/>
    </location>
</feature>
<keyword evidence="4 6" id="KW-0472">Membrane</keyword>
<keyword evidence="2 5" id="KW-0812">Transmembrane</keyword>
<sequence>MTVALLLVLPVLGSASVLGLRHRPRAVGAASVASAVATLAVAVVAAAAEPELAWRWSDALELSVSVDGFARVMVVLVSAVAAPVLAYAAATVEEGRTRLLALMLGFVAAMELLVVASDLLTLLFAWELIGACSWALIGHGWRERSNSAAAAQAFITTRVGDLGLYMAAGMTFAATGGFGYDDLAAVDGTHQHALAAGILLAVAAKSAQLPFSPWLFSAMAGPTPVSALLHSATLVSAGAYLLIRVAPALEAVGWFLPAVAGIGMATALAGGVIAVLQAQAKRVLAASTSAQYGLMFVAVGAGSTAAAGAQLVTHAAFKSLLFLGAGVAIHAAGSGDLGGMGLGRVLPRIAGLSLVGAAALAAIPPLGGAWSKQEIGAAAAHSSLWLLLGVLVAGGLSVAYAFRYQLLAFGRGSADGAIGRRVDAQPTTAERWSLGVLAAITVGLSLLWLPGSGEVLERATGGVLFEAPLWEVAVTLAITGAVAAVVVWAWQAHRLNASAPEGTLAVVADWYGLARLSRVVVVDSTLALSRGLARVDDRVVDAGVRGAERLTRTLSRLAWRRAEWSLDVLLHGLAEAVGLGARGARRADERSVDGAVRVLAALTLKSADVSGVADDRVVDGTVEGSARLVGIGGHASRKLQTGQAHHYYVIVAVGFVVAAAVLLALSS</sequence>
<feature type="transmembrane region" description="Helical" evidence="6">
    <location>
        <begin position="102"/>
        <end position="126"/>
    </location>
</feature>
<organism evidence="8 9">
    <name type="scientific">Actinomarinicola tropica</name>
    <dbReference type="NCBI Taxonomy" id="2789776"/>
    <lineage>
        <taxon>Bacteria</taxon>
        <taxon>Bacillati</taxon>
        <taxon>Actinomycetota</taxon>
        <taxon>Acidimicrobiia</taxon>
        <taxon>Acidimicrobiales</taxon>
        <taxon>Iamiaceae</taxon>
        <taxon>Actinomarinicola</taxon>
    </lineage>
</organism>
<feature type="transmembrane region" description="Helical" evidence="6">
    <location>
        <begin position="383"/>
        <end position="402"/>
    </location>
</feature>
<name>A0A5Q2RQU8_9ACTN</name>
<evidence type="ECO:0000313" key="9">
    <source>
        <dbReference type="Proteomes" id="UP000334019"/>
    </source>
</evidence>
<evidence type="ECO:0000256" key="1">
    <source>
        <dbReference type="ARBA" id="ARBA00004127"/>
    </source>
</evidence>
<evidence type="ECO:0000256" key="3">
    <source>
        <dbReference type="ARBA" id="ARBA00022989"/>
    </source>
</evidence>
<feature type="transmembrane region" description="Helical" evidence="6">
    <location>
        <begin position="29"/>
        <end position="48"/>
    </location>
</feature>
<evidence type="ECO:0000313" key="8">
    <source>
        <dbReference type="EMBL" id="QGG96270.1"/>
    </source>
</evidence>
<dbReference type="PANTHER" id="PTHR42829">
    <property type="entry name" value="NADH-UBIQUINONE OXIDOREDUCTASE CHAIN 5"/>
    <property type="match status" value="1"/>
</dbReference>
<dbReference type="Gene3D" id="1.20.5.2700">
    <property type="match status" value="1"/>
</dbReference>
<proteinExistence type="predicted"/>
<feature type="transmembrane region" description="Helical" evidence="6">
    <location>
        <begin position="162"/>
        <end position="180"/>
    </location>
</feature>
<feature type="transmembrane region" description="Helical" evidence="6">
    <location>
        <begin position="432"/>
        <end position="449"/>
    </location>
</feature>
<gene>
    <name evidence="8" type="ORF">GH723_14825</name>
</gene>
<dbReference type="Proteomes" id="UP000334019">
    <property type="component" value="Chromosome"/>
</dbReference>
<dbReference type="GO" id="GO:0012505">
    <property type="term" value="C:endomembrane system"/>
    <property type="evidence" value="ECO:0007669"/>
    <property type="project" value="UniProtKB-SubCell"/>
</dbReference>
<dbReference type="PANTHER" id="PTHR42829:SF2">
    <property type="entry name" value="NADH-UBIQUINONE OXIDOREDUCTASE CHAIN 5"/>
    <property type="match status" value="1"/>
</dbReference>
<feature type="transmembrane region" description="Helical" evidence="6">
    <location>
        <begin position="647"/>
        <end position="665"/>
    </location>
</feature>
<evidence type="ECO:0000256" key="6">
    <source>
        <dbReference type="SAM" id="Phobius"/>
    </source>
</evidence>
<feature type="transmembrane region" description="Helical" evidence="6">
    <location>
        <begin position="315"/>
        <end position="333"/>
    </location>
</feature>
<evidence type="ECO:0000256" key="5">
    <source>
        <dbReference type="RuleBase" id="RU000320"/>
    </source>
</evidence>
<feature type="transmembrane region" description="Helical" evidence="6">
    <location>
        <begin position="192"/>
        <end position="211"/>
    </location>
</feature>
<feature type="transmembrane region" description="Helical" evidence="6">
    <location>
        <begin position="255"/>
        <end position="278"/>
    </location>
</feature>
<evidence type="ECO:0000259" key="7">
    <source>
        <dbReference type="Pfam" id="PF00361"/>
    </source>
</evidence>
<feature type="transmembrane region" description="Helical" evidence="6">
    <location>
        <begin position="69"/>
        <end position="90"/>
    </location>
</feature>
<keyword evidence="9" id="KW-1185">Reference proteome</keyword>
<dbReference type="PRINTS" id="PR01434">
    <property type="entry name" value="NADHDHGNASE5"/>
</dbReference>
<feature type="transmembrane region" description="Helical" evidence="6">
    <location>
        <begin position="469"/>
        <end position="490"/>
    </location>
</feature>
<reference evidence="8 9" key="1">
    <citation type="submission" date="2019-11" db="EMBL/GenBank/DDBJ databases">
        <authorList>
            <person name="He Y."/>
        </authorList>
    </citation>
    <scope>NUCLEOTIDE SEQUENCE [LARGE SCALE GENOMIC DNA]</scope>
    <source>
        <strain evidence="8 9">SCSIO 58843</strain>
    </source>
</reference>
<dbReference type="EMBL" id="CP045851">
    <property type="protein sequence ID" value="QGG96270.1"/>
    <property type="molecule type" value="Genomic_DNA"/>
</dbReference>
<dbReference type="GO" id="GO:0003954">
    <property type="term" value="F:NADH dehydrogenase activity"/>
    <property type="evidence" value="ECO:0007669"/>
    <property type="project" value="TreeGrafter"/>
</dbReference>
<dbReference type="GO" id="GO:0016020">
    <property type="term" value="C:membrane"/>
    <property type="evidence" value="ECO:0007669"/>
    <property type="project" value="UniProtKB-SubCell"/>
</dbReference>
<dbReference type="InterPro" id="IPR003945">
    <property type="entry name" value="NU5C-like"/>
</dbReference>
<comment type="subcellular location">
    <subcellularLocation>
        <location evidence="1">Endomembrane system</location>
        <topology evidence="1">Multi-pass membrane protein</topology>
    </subcellularLocation>
    <subcellularLocation>
        <location evidence="5">Membrane</location>
        <topology evidence="5">Multi-pass membrane protein</topology>
    </subcellularLocation>
</comment>
<evidence type="ECO:0000256" key="4">
    <source>
        <dbReference type="ARBA" id="ARBA00023136"/>
    </source>
</evidence>
<dbReference type="GO" id="GO:0008137">
    <property type="term" value="F:NADH dehydrogenase (ubiquinone) activity"/>
    <property type="evidence" value="ECO:0007669"/>
    <property type="project" value="InterPro"/>
</dbReference>
<feature type="transmembrane region" description="Helical" evidence="6">
    <location>
        <begin position="223"/>
        <end position="243"/>
    </location>
</feature>
<dbReference type="AlphaFoldDB" id="A0A5Q2RQU8"/>
<keyword evidence="3 6" id="KW-1133">Transmembrane helix</keyword>